<keyword evidence="2" id="KW-1185">Reference proteome</keyword>
<dbReference type="STRING" id="1122146.IV53_GL000371"/>
<reference evidence="1 2" key="1">
    <citation type="journal article" date="2015" name="Genome Announc.">
        <title>Expanding the biotechnology potential of lactobacilli through comparative genomics of 213 strains and associated genera.</title>
        <authorList>
            <person name="Sun Z."/>
            <person name="Harris H.M."/>
            <person name="McCann A."/>
            <person name="Guo C."/>
            <person name="Argimon S."/>
            <person name="Zhang W."/>
            <person name="Yang X."/>
            <person name="Jeffery I.B."/>
            <person name="Cooney J.C."/>
            <person name="Kagawa T.F."/>
            <person name="Liu W."/>
            <person name="Song Y."/>
            <person name="Salvetti E."/>
            <person name="Wrobel A."/>
            <person name="Rasinkangas P."/>
            <person name="Parkhill J."/>
            <person name="Rea M.C."/>
            <person name="O'Sullivan O."/>
            <person name="Ritari J."/>
            <person name="Douillard F.P."/>
            <person name="Paul Ross R."/>
            <person name="Yang R."/>
            <person name="Briner A.E."/>
            <person name="Felis G.E."/>
            <person name="de Vos W.M."/>
            <person name="Barrangou R."/>
            <person name="Klaenhammer T.R."/>
            <person name="Caufield P.W."/>
            <person name="Cui Y."/>
            <person name="Zhang H."/>
            <person name="O'Toole P.W."/>
        </authorList>
    </citation>
    <scope>NUCLEOTIDE SEQUENCE [LARGE SCALE GENOMIC DNA]</scope>
    <source>
        <strain evidence="1 2">DSM 22408</strain>
    </source>
</reference>
<organism evidence="1 2">
    <name type="scientific">Ligilactobacillus ceti DSM 22408</name>
    <dbReference type="NCBI Taxonomy" id="1122146"/>
    <lineage>
        <taxon>Bacteria</taxon>
        <taxon>Bacillati</taxon>
        <taxon>Bacillota</taxon>
        <taxon>Bacilli</taxon>
        <taxon>Lactobacillales</taxon>
        <taxon>Lactobacillaceae</taxon>
        <taxon>Ligilactobacillus</taxon>
    </lineage>
</organism>
<dbReference type="Proteomes" id="UP000051500">
    <property type="component" value="Unassembled WGS sequence"/>
</dbReference>
<sequence>MKELKTLEVVAWRELLSIQAKMIISRKVYEDQQTTLVMFAAGAGEEISSEKYAKTVVYSVLDGVIECEMEQTTVQILAGSYFKIPPDCEHRLQFSQDCRFLMLIK</sequence>
<dbReference type="InterPro" id="IPR014710">
    <property type="entry name" value="RmlC-like_jellyroll"/>
</dbReference>
<accession>A0A0R2KPR6</accession>
<dbReference type="PATRIC" id="fig|1122146.4.peg.383"/>
<evidence type="ECO:0008006" key="3">
    <source>
        <dbReference type="Google" id="ProtNLM"/>
    </source>
</evidence>
<evidence type="ECO:0000313" key="2">
    <source>
        <dbReference type="Proteomes" id="UP000051500"/>
    </source>
</evidence>
<comment type="caution">
    <text evidence="1">The sequence shown here is derived from an EMBL/GenBank/DDBJ whole genome shotgun (WGS) entry which is preliminary data.</text>
</comment>
<proteinExistence type="predicted"/>
<gene>
    <name evidence="1" type="ORF">IV53_GL000371</name>
</gene>
<dbReference type="SUPFAM" id="SSF51182">
    <property type="entry name" value="RmlC-like cupins"/>
    <property type="match status" value="1"/>
</dbReference>
<dbReference type="AlphaFoldDB" id="A0A0R2KPR6"/>
<protein>
    <recommendedName>
        <fullName evidence="3">Cupin 2 conserved barrel domain-containing protein</fullName>
    </recommendedName>
</protein>
<dbReference type="Gene3D" id="2.60.120.10">
    <property type="entry name" value="Jelly Rolls"/>
    <property type="match status" value="1"/>
</dbReference>
<name>A0A0R2KPR6_9LACO</name>
<dbReference type="InterPro" id="IPR011051">
    <property type="entry name" value="RmlC_Cupin_sf"/>
</dbReference>
<dbReference type="RefSeq" id="WP_027106825.1">
    <property type="nucleotide sequence ID" value="NZ_JQBZ01000025.1"/>
</dbReference>
<dbReference type="EMBL" id="JQBZ01000025">
    <property type="protein sequence ID" value="KRN88407.1"/>
    <property type="molecule type" value="Genomic_DNA"/>
</dbReference>
<evidence type="ECO:0000313" key="1">
    <source>
        <dbReference type="EMBL" id="KRN88407.1"/>
    </source>
</evidence>